<evidence type="ECO:0008006" key="5">
    <source>
        <dbReference type="Google" id="ProtNLM"/>
    </source>
</evidence>
<dbReference type="InterPro" id="IPR046291">
    <property type="entry name" value="DUF6328"/>
</dbReference>
<feature type="region of interest" description="Disordered" evidence="1">
    <location>
        <begin position="1"/>
        <end position="22"/>
    </location>
</feature>
<dbReference type="Pfam" id="PF19853">
    <property type="entry name" value="DUF6328"/>
    <property type="match status" value="1"/>
</dbReference>
<proteinExistence type="predicted"/>
<evidence type="ECO:0000313" key="4">
    <source>
        <dbReference type="Proteomes" id="UP000271469"/>
    </source>
</evidence>
<accession>A0A3G8JKR0</accession>
<feature type="transmembrane region" description="Helical" evidence="2">
    <location>
        <begin position="70"/>
        <end position="90"/>
    </location>
</feature>
<keyword evidence="2" id="KW-1133">Transmembrane helix</keyword>
<evidence type="ECO:0000256" key="1">
    <source>
        <dbReference type="SAM" id="MobiDB-lite"/>
    </source>
</evidence>
<keyword evidence="4" id="KW-1185">Reference proteome</keyword>
<reference evidence="3 4" key="1">
    <citation type="submission" date="2018-11" db="EMBL/GenBank/DDBJ databases">
        <title>Gordonia insulae sp. nov., isolated from an island soil.</title>
        <authorList>
            <person name="Kim Y.S."/>
            <person name="Kim S.B."/>
        </authorList>
    </citation>
    <scope>NUCLEOTIDE SEQUENCE [LARGE SCALE GENOMIC DNA]</scope>
    <source>
        <strain evidence="3 4">MMS17-SY073</strain>
    </source>
</reference>
<keyword evidence="2" id="KW-0472">Membrane</keyword>
<evidence type="ECO:0000256" key="2">
    <source>
        <dbReference type="SAM" id="Phobius"/>
    </source>
</evidence>
<sequence>MGGFGVSGPPGDSAEPERHETRAERLDRNWASLLQELRVVQTGGQILTGLMLTIPFQEGFEELTPRQQHIFVISLVFAVLSTITLISPVALHRMLFRRHAVDRLVNRAHLLTLIGIGLLGVALTGVVTVIFDIVFGGWAAIAAAVAALIVFLVMWVALPLRERHVLTRRD</sequence>
<feature type="transmembrane region" description="Helical" evidence="2">
    <location>
        <begin position="110"/>
        <end position="131"/>
    </location>
</feature>
<dbReference type="Proteomes" id="UP000271469">
    <property type="component" value="Chromosome"/>
</dbReference>
<gene>
    <name evidence="3" type="ORF">D7316_02199</name>
</gene>
<dbReference type="KEGG" id="gom:D7316_02199"/>
<protein>
    <recommendedName>
        <fullName evidence="5">Sodium:proton antiporter</fullName>
    </recommendedName>
</protein>
<feature type="transmembrane region" description="Helical" evidence="2">
    <location>
        <begin position="137"/>
        <end position="160"/>
    </location>
</feature>
<dbReference type="EMBL" id="CP033972">
    <property type="protein sequence ID" value="AZG45603.1"/>
    <property type="molecule type" value="Genomic_DNA"/>
</dbReference>
<dbReference type="OrthoDB" id="3625784at2"/>
<name>A0A3G8JKR0_9ACTN</name>
<organism evidence="3 4">
    <name type="scientific">Gordonia insulae</name>
    <dbReference type="NCBI Taxonomy" id="2420509"/>
    <lineage>
        <taxon>Bacteria</taxon>
        <taxon>Bacillati</taxon>
        <taxon>Actinomycetota</taxon>
        <taxon>Actinomycetes</taxon>
        <taxon>Mycobacteriales</taxon>
        <taxon>Gordoniaceae</taxon>
        <taxon>Gordonia</taxon>
    </lineage>
</organism>
<keyword evidence="2" id="KW-0812">Transmembrane</keyword>
<dbReference type="AlphaFoldDB" id="A0A3G8JKR0"/>
<evidence type="ECO:0000313" key="3">
    <source>
        <dbReference type="EMBL" id="AZG45603.1"/>
    </source>
</evidence>